<dbReference type="InterPro" id="IPR013656">
    <property type="entry name" value="PAS_4"/>
</dbReference>
<dbReference type="RefSeq" id="WP_277577731.1">
    <property type="nucleotide sequence ID" value="NZ_JANRMI010000002.1"/>
</dbReference>
<dbReference type="SMART" id="SM00091">
    <property type="entry name" value="PAS"/>
    <property type="match status" value="2"/>
</dbReference>
<gene>
    <name evidence="3" type="ORF">NWE73_07755</name>
</gene>
<keyword evidence="4" id="KW-1185">Reference proteome</keyword>
<protein>
    <submittedName>
        <fullName evidence="3">PAS domain-containing protein</fullName>
    </submittedName>
</protein>
<comment type="caution">
    <text evidence="3">The sequence shown here is derived from an EMBL/GenBank/DDBJ whole genome shotgun (WGS) entry which is preliminary data.</text>
</comment>
<dbReference type="InterPro" id="IPR000014">
    <property type="entry name" value="PAS"/>
</dbReference>
<dbReference type="InterPro" id="IPR013655">
    <property type="entry name" value="PAS_fold_3"/>
</dbReference>
<feature type="transmembrane region" description="Helical" evidence="1">
    <location>
        <begin position="21"/>
        <end position="46"/>
    </location>
</feature>
<dbReference type="PROSITE" id="PS50112">
    <property type="entry name" value="PAS"/>
    <property type="match status" value="2"/>
</dbReference>
<feature type="domain" description="PAS" evidence="2">
    <location>
        <begin position="97"/>
        <end position="161"/>
    </location>
</feature>
<evidence type="ECO:0000259" key="2">
    <source>
        <dbReference type="PROSITE" id="PS50112"/>
    </source>
</evidence>
<proteinExistence type="predicted"/>
<name>A0ABT6DHC2_9BACT</name>
<keyword evidence="1" id="KW-0812">Transmembrane</keyword>
<sequence>MNLSEKKKTIEYFSFWHLQNKITLFSLIAILLLSALFAIGAVVLPTISTNQFIAFIVLTPTLACFGIAACHSSSLESAKAQHEYKKLQSRLSEAEHSQITLDRFFSISTDLMAVAGNDGLLKKVSASLINTLGYNEKVLLSTPFVDFIHPDDQESTLKNIEALNLGIRSVGFENRYRAADKTYRTLSWSAAADAELGVRFASARDITEERNYQIRNQQILDSAPFLLLVTDCDGTITNCNAAFARSIGTSRDSLLGQKAKRLQSTELKFSSLEKEQQVIRTRQPLTFDEVLSIQGLEVRHLSTIFPIFDQSGNIVSIGKVSLNTDSSAESKT</sequence>
<dbReference type="CDD" id="cd00130">
    <property type="entry name" value="PAS"/>
    <property type="match status" value="2"/>
</dbReference>
<dbReference type="EMBL" id="JANRMI010000002">
    <property type="protein sequence ID" value="MDG0816254.1"/>
    <property type="molecule type" value="Genomic_DNA"/>
</dbReference>
<evidence type="ECO:0000313" key="4">
    <source>
        <dbReference type="Proteomes" id="UP001152321"/>
    </source>
</evidence>
<dbReference type="Pfam" id="PF08448">
    <property type="entry name" value="PAS_4"/>
    <property type="match status" value="1"/>
</dbReference>
<evidence type="ECO:0000256" key="1">
    <source>
        <dbReference type="SAM" id="Phobius"/>
    </source>
</evidence>
<feature type="domain" description="PAS" evidence="2">
    <location>
        <begin position="212"/>
        <end position="257"/>
    </location>
</feature>
<dbReference type="Gene3D" id="3.30.450.20">
    <property type="entry name" value="PAS domain"/>
    <property type="match status" value="2"/>
</dbReference>
<dbReference type="SUPFAM" id="SSF55785">
    <property type="entry name" value="PYP-like sensor domain (PAS domain)"/>
    <property type="match status" value="2"/>
</dbReference>
<evidence type="ECO:0000313" key="3">
    <source>
        <dbReference type="EMBL" id="MDG0816254.1"/>
    </source>
</evidence>
<dbReference type="NCBIfam" id="TIGR00229">
    <property type="entry name" value="sensory_box"/>
    <property type="match status" value="2"/>
</dbReference>
<accession>A0ABT6DHC2</accession>
<dbReference type="InterPro" id="IPR035965">
    <property type="entry name" value="PAS-like_dom_sf"/>
</dbReference>
<dbReference type="Proteomes" id="UP001152321">
    <property type="component" value="Unassembled WGS sequence"/>
</dbReference>
<dbReference type="Pfam" id="PF08447">
    <property type="entry name" value="PAS_3"/>
    <property type="match status" value="1"/>
</dbReference>
<feature type="transmembrane region" description="Helical" evidence="1">
    <location>
        <begin position="52"/>
        <end position="70"/>
    </location>
</feature>
<organism evidence="3 4">
    <name type="scientific">Bdellovibrio svalbardensis</name>
    <dbReference type="NCBI Taxonomy" id="2972972"/>
    <lineage>
        <taxon>Bacteria</taxon>
        <taxon>Pseudomonadati</taxon>
        <taxon>Bdellovibrionota</taxon>
        <taxon>Bdellovibrionia</taxon>
        <taxon>Bdellovibrionales</taxon>
        <taxon>Pseudobdellovibrionaceae</taxon>
        <taxon>Bdellovibrio</taxon>
    </lineage>
</organism>
<keyword evidence="1" id="KW-0472">Membrane</keyword>
<keyword evidence="1" id="KW-1133">Transmembrane helix</keyword>
<reference evidence="3" key="1">
    <citation type="submission" date="2022-08" db="EMBL/GenBank/DDBJ databases">
        <title>Novel Bdellovibrio Species Isolated from Svalbard: Designation Bdellovibrio svalbardensis.</title>
        <authorList>
            <person name="Mitchell R.J."/>
            <person name="Choi S.Y."/>
        </authorList>
    </citation>
    <scope>NUCLEOTIDE SEQUENCE</scope>
    <source>
        <strain evidence="3">PAP01</strain>
    </source>
</reference>